<protein>
    <submittedName>
        <fullName evidence="6">ABC transporter ATP-binding protein</fullName>
    </submittedName>
</protein>
<name>A0A401ZG55_9CHLR</name>
<dbReference type="InterPro" id="IPR017871">
    <property type="entry name" value="ABC_transporter-like_CS"/>
</dbReference>
<comment type="caution">
    <text evidence="6">The sequence shown here is derived from an EMBL/GenBank/DDBJ whole genome shotgun (WGS) entry which is preliminary data.</text>
</comment>
<dbReference type="PANTHER" id="PTHR42711">
    <property type="entry name" value="ABC TRANSPORTER ATP-BINDING PROTEIN"/>
    <property type="match status" value="1"/>
</dbReference>
<dbReference type="InterPro" id="IPR003593">
    <property type="entry name" value="AAA+_ATPase"/>
</dbReference>
<keyword evidence="3" id="KW-0547">Nucleotide-binding</keyword>
<dbReference type="PROSITE" id="PS00211">
    <property type="entry name" value="ABC_TRANSPORTER_1"/>
    <property type="match status" value="1"/>
</dbReference>
<evidence type="ECO:0000313" key="6">
    <source>
        <dbReference type="EMBL" id="GCE05855.1"/>
    </source>
</evidence>
<dbReference type="SMART" id="SM00382">
    <property type="entry name" value="AAA"/>
    <property type="match status" value="1"/>
</dbReference>
<dbReference type="EMBL" id="BIFQ01000001">
    <property type="protein sequence ID" value="GCE05855.1"/>
    <property type="molecule type" value="Genomic_DNA"/>
</dbReference>
<keyword evidence="7" id="KW-1185">Reference proteome</keyword>
<accession>A0A401ZG55</accession>
<dbReference type="InterPro" id="IPR050763">
    <property type="entry name" value="ABC_transporter_ATP-binding"/>
</dbReference>
<proteinExistence type="inferred from homology"/>
<evidence type="ECO:0000313" key="7">
    <source>
        <dbReference type="Proteomes" id="UP000287224"/>
    </source>
</evidence>
<sequence>MIQKQDASSSALSPPVAPIIKVERLVKRYKKAETNAVNEISFSVRPGSLFSLLGPNGAGKTTTISILTTTLQPTSGSVMIADYDISRQASAVRKNIGIIFQKPSLDLNLTAEENVRFHATLYGLYPFRPSYKTMPKGYQQRIDELANVLEIREDLFKPVKKFSGGMMRKLEILRSLLHNPRVLFLDEPTTGLDPSSRRSLWEYLSKVRLEQQTTIFLTTHYLEEAEKADDICIINKGNIVAHGTPAQVKAELVEEYVLLDADDRASLLAELRRLDLSVGEQVPFKVSLAHDRLHSVLKAIETPLTLIETHLPSLEDAYMEIIGK</sequence>
<dbReference type="OrthoDB" id="9767778at2"/>
<dbReference type="GO" id="GO:0005524">
    <property type="term" value="F:ATP binding"/>
    <property type="evidence" value="ECO:0007669"/>
    <property type="project" value="UniProtKB-KW"/>
</dbReference>
<feature type="domain" description="ABC transporter" evidence="5">
    <location>
        <begin position="20"/>
        <end position="261"/>
    </location>
</feature>
<dbReference type="GO" id="GO:0016887">
    <property type="term" value="F:ATP hydrolysis activity"/>
    <property type="evidence" value="ECO:0007669"/>
    <property type="project" value="InterPro"/>
</dbReference>
<dbReference type="InterPro" id="IPR003439">
    <property type="entry name" value="ABC_transporter-like_ATP-bd"/>
</dbReference>
<reference evidence="7" key="1">
    <citation type="submission" date="2018-12" db="EMBL/GenBank/DDBJ databases">
        <title>Tengunoibacter tsumagoiensis gen. nov., sp. nov., Dictyobacter kobayashii sp. nov., D. alpinus sp. nov., and D. joshuensis sp. nov. and description of Dictyobacteraceae fam. nov. within the order Ktedonobacterales isolated from Tengu-no-mugimeshi.</title>
        <authorList>
            <person name="Wang C.M."/>
            <person name="Zheng Y."/>
            <person name="Sakai Y."/>
            <person name="Toyoda A."/>
            <person name="Minakuchi Y."/>
            <person name="Abe K."/>
            <person name="Yokota A."/>
            <person name="Yabe S."/>
        </authorList>
    </citation>
    <scope>NUCLEOTIDE SEQUENCE [LARGE SCALE GENOMIC DNA]</scope>
    <source>
        <strain evidence="7">S-27</strain>
    </source>
</reference>
<evidence type="ECO:0000256" key="4">
    <source>
        <dbReference type="ARBA" id="ARBA00022840"/>
    </source>
</evidence>
<dbReference type="AlphaFoldDB" id="A0A401ZG55"/>
<evidence type="ECO:0000256" key="1">
    <source>
        <dbReference type="ARBA" id="ARBA00005417"/>
    </source>
</evidence>
<evidence type="ECO:0000256" key="2">
    <source>
        <dbReference type="ARBA" id="ARBA00022448"/>
    </source>
</evidence>
<comment type="similarity">
    <text evidence="1">Belongs to the ABC transporter superfamily.</text>
</comment>
<organism evidence="6 7">
    <name type="scientific">Dictyobacter aurantiacus</name>
    <dbReference type="NCBI Taxonomy" id="1936993"/>
    <lineage>
        <taxon>Bacteria</taxon>
        <taxon>Bacillati</taxon>
        <taxon>Chloroflexota</taxon>
        <taxon>Ktedonobacteria</taxon>
        <taxon>Ktedonobacterales</taxon>
        <taxon>Dictyobacteraceae</taxon>
        <taxon>Dictyobacter</taxon>
    </lineage>
</organism>
<evidence type="ECO:0000259" key="5">
    <source>
        <dbReference type="PROSITE" id="PS50893"/>
    </source>
</evidence>
<dbReference type="Proteomes" id="UP000287224">
    <property type="component" value="Unassembled WGS sequence"/>
</dbReference>
<dbReference type="InterPro" id="IPR027417">
    <property type="entry name" value="P-loop_NTPase"/>
</dbReference>
<keyword evidence="2" id="KW-0813">Transport</keyword>
<gene>
    <name evidence="6" type="ORF">KDAU_31840</name>
</gene>
<keyword evidence="4 6" id="KW-0067">ATP-binding</keyword>
<dbReference type="Pfam" id="PF00005">
    <property type="entry name" value="ABC_tran"/>
    <property type="match status" value="1"/>
</dbReference>
<dbReference type="PANTHER" id="PTHR42711:SF5">
    <property type="entry name" value="ABC TRANSPORTER ATP-BINDING PROTEIN NATA"/>
    <property type="match status" value="1"/>
</dbReference>
<evidence type="ECO:0000256" key="3">
    <source>
        <dbReference type="ARBA" id="ARBA00022741"/>
    </source>
</evidence>
<dbReference type="PROSITE" id="PS50893">
    <property type="entry name" value="ABC_TRANSPORTER_2"/>
    <property type="match status" value="1"/>
</dbReference>
<dbReference type="RefSeq" id="WP_126596865.1">
    <property type="nucleotide sequence ID" value="NZ_BIFQ01000001.1"/>
</dbReference>
<dbReference type="Gene3D" id="3.40.50.300">
    <property type="entry name" value="P-loop containing nucleotide triphosphate hydrolases"/>
    <property type="match status" value="1"/>
</dbReference>
<dbReference type="SUPFAM" id="SSF52540">
    <property type="entry name" value="P-loop containing nucleoside triphosphate hydrolases"/>
    <property type="match status" value="1"/>
</dbReference>